<evidence type="ECO:0000256" key="1">
    <source>
        <dbReference type="ARBA" id="ARBA00004418"/>
    </source>
</evidence>
<keyword evidence="4" id="KW-0574">Periplasm</keyword>
<keyword evidence="6" id="KW-1185">Reference proteome</keyword>
<keyword evidence="3" id="KW-0732">Signal</keyword>
<gene>
    <name evidence="5" type="ORF">Adt_10382</name>
</gene>
<reference evidence="6" key="1">
    <citation type="submission" date="2024-07" db="EMBL/GenBank/DDBJ databases">
        <title>Two chromosome-level genome assemblies of Korean endemic species Abeliophyllum distichum and Forsythia ovata (Oleaceae).</title>
        <authorList>
            <person name="Jang H."/>
        </authorList>
    </citation>
    <scope>NUCLEOTIDE SEQUENCE [LARGE SCALE GENOMIC DNA]</scope>
</reference>
<organism evidence="5 6">
    <name type="scientific">Abeliophyllum distichum</name>
    <dbReference type="NCBI Taxonomy" id="126358"/>
    <lineage>
        <taxon>Eukaryota</taxon>
        <taxon>Viridiplantae</taxon>
        <taxon>Streptophyta</taxon>
        <taxon>Embryophyta</taxon>
        <taxon>Tracheophyta</taxon>
        <taxon>Spermatophyta</taxon>
        <taxon>Magnoliopsida</taxon>
        <taxon>eudicotyledons</taxon>
        <taxon>Gunneridae</taxon>
        <taxon>Pentapetalae</taxon>
        <taxon>asterids</taxon>
        <taxon>lamiids</taxon>
        <taxon>Lamiales</taxon>
        <taxon>Oleaceae</taxon>
        <taxon>Forsythieae</taxon>
        <taxon>Abeliophyllum</taxon>
    </lineage>
</organism>
<dbReference type="EMBL" id="JBFOLK010000003">
    <property type="protein sequence ID" value="KAL2525328.1"/>
    <property type="molecule type" value="Genomic_DNA"/>
</dbReference>
<evidence type="ECO:0000256" key="4">
    <source>
        <dbReference type="ARBA" id="ARBA00022764"/>
    </source>
</evidence>
<proteinExistence type="predicted"/>
<dbReference type="PANTHER" id="PTHR30222:SF17">
    <property type="entry name" value="SPERMIDINE_PUTRESCINE-BINDING PERIPLASMIC PROTEIN"/>
    <property type="match status" value="1"/>
</dbReference>
<evidence type="ECO:0000313" key="5">
    <source>
        <dbReference type="EMBL" id="KAL2525328.1"/>
    </source>
</evidence>
<dbReference type="PANTHER" id="PTHR30222">
    <property type="entry name" value="SPERMIDINE/PUTRESCINE-BINDING PERIPLASMIC PROTEIN"/>
    <property type="match status" value="1"/>
</dbReference>
<evidence type="ECO:0000313" key="6">
    <source>
        <dbReference type="Proteomes" id="UP001604336"/>
    </source>
</evidence>
<dbReference type="PRINTS" id="PR00909">
    <property type="entry name" value="SPERMDNBNDNG"/>
</dbReference>
<keyword evidence="2" id="KW-0813">Transport</keyword>
<dbReference type="Proteomes" id="UP001604336">
    <property type="component" value="Unassembled WGS sequence"/>
</dbReference>
<comment type="caution">
    <text evidence="5">The sequence shown here is derived from an EMBL/GenBank/DDBJ whole genome shotgun (WGS) entry which is preliminary data.</text>
</comment>
<sequence>MSVSSPASLRSLIHAPPYRNPSQNSNPTRFTIHYSQKPSIRLSLNWSPAGDILRQITISSVLFLGLSLNGFWAFAPSASARMLPSTSPSSVAQLHDKQATHGRFLDIQTVMAWGKSGNAENIEDEEMKAAFEQWKSKTYALTVPLTIVALQNSLPPLWFKEFLRSQGKRVKLRPQFRRSLHDIFYELSNPFKKGKVNPKSAVAADVITLGDSWLSLAIDKGLIEPMEGAEDQDWFQGLSDKWKVYLRRSSDGKLDYQGRIWAAPYRWGSMVIAYNKKEFRKRNLAPIEDWADLWRPELAGRISMVDSPREIVGAVLKYMGASYNTTNIDFQVVGGKHAVLQKLSLLVQQVRLFDSLSYLKAFGVGDVWVAVGWSSDVLPAAKRMSNVAVIVPSSGTSLWADLWAVPAASRLATDRIGGRVRGPSPPLYQWIEFCLQPERALPFKKEAIVGASPIILEAPIEELQEVTKGRPKLETNLVANVPPAEILARCELLEPLSDDALSEYQWLLGSLQKSNHNMSSRLLHYFSSVVPNFWPKIQPKVE</sequence>
<accession>A0ABD1UJV4</accession>
<dbReference type="SUPFAM" id="SSF53850">
    <property type="entry name" value="Periplasmic binding protein-like II"/>
    <property type="match status" value="1"/>
</dbReference>
<dbReference type="InterPro" id="IPR001188">
    <property type="entry name" value="Sperm_putr-bd"/>
</dbReference>
<dbReference type="Pfam" id="PF13343">
    <property type="entry name" value="SBP_bac_6"/>
    <property type="match status" value="1"/>
</dbReference>
<evidence type="ECO:0000256" key="2">
    <source>
        <dbReference type="ARBA" id="ARBA00022448"/>
    </source>
</evidence>
<evidence type="ECO:0000256" key="3">
    <source>
        <dbReference type="ARBA" id="ARBA00022729"/>
    </source>
</evidence>
<comment type="subcellular location">
    <subcellularLocation>
        <location evidence="1">Periplasm</location>
    </subcellularLocation>
</comment>
<protein>
    <submittedName>
        <fullName evidence="5">Putrescine-binding periplasmic protein-related</fullName>
    </submittedName>
</protein>
<dbReference type="Gene3D" id="3.40.190.10">
    <property type="entry name" value="Periplasmic binding protein-like II"/>
    <property type="match status" value="2"/>
</dbReference>
<name>A0ABD1UJV4_9LAMI</name>
<dbReference type="AlphaFoldDB" id="A0ABD1UJV4"/>
<dbReference type="CDD" id="cd13661">
    <property type="entry name" value="PBP2_PotD_PotF_like_1"/>
    <property type="match status" value="1"/>
</dbReference>